<protein>
    <submittedName>
        <fullName evidence="2">Uncharacterized protein</fullName>
    </submittedName>
</protein>
<accession>A0AAV7M440</accession>
<name>A0AAV7M440_PLEWA</name>
<gene>
    <name evidence="2" type="ORF">NDU88_003287</name>
</gene>
<evidence type="ECO:0000313" key="3">
    <source>
        <dbReference type="Proteomes" id="UP001066276"/>
    </source>
</evidence>
<evidence type="ECO:0000313" key="2">
    <source>
        <dbReference type="EMBL" id="KAJ1098171.1"/>
    </source>
</evidence>
<feature type="compositionally biased region" description="Basic and acidic residues" evidence="1">
    <location>
        <begin position="62"/>
        <end position="71"/>
    </location>
</feature>
<evidence type="ECO:0000256" key="1">
    <source>
        <dbReference type="SAM" id="MobiDB-lite"/>
    </source>
</evidence>
<keyword evidence="3" id="KW-1185">Reference proteome</keyword>
<comment type="caution">
    <text evidence="2">The sequence shown here is derived from an EMBL/GenBank/DDBJ whole genome shotgun (WGS) entry which is preliminary data.</text>
</comment>
<dbReference type="EMBL" id="JANPWB010000014">
    <property type="protein sequence ID" value="KAJ1098171.1"/>
    <property type="molecule type" value="Genomic_DNA"/>
</dbReference>
<sequence length="106" mass="11661">MRTVATVFPPPAMERPAARTSEAAPGQQDRAEAREAQNSNSDHALGRAWPAHVRGTSLPGMEGRRSVEREQAASQRVSHKKRTQSSFCFTCRAHVLSQIGVFFRSA</sequence>
<proteinExistence type="predicted"/>
<reference evidence="2" key="1">
    <citation type="journal article" date="2022" name="bioRxiv">
        <title>Sequencing and chromosome-scale assembly of the giantPleurodeles waltlgenome.</title>
        <authorList>
            <person name="Brown T."/>
            <person name="Elewa A."/>
            <person name="Iarovenko S."/>
            <person name="Subramanian E."/>
            <person name="Araus A.J."/>
            <person name="Petzold A."/>
            <person name="Susuki M."/>
            <person name="Suzuki K.-i.T."/>
            <person name="Hayashi T."/>
            <person name="Toyoda A."/>
            <person name="Oliveira C."/>
            <person name="Osipova E."/>
            <person name="Leigh N.D."/>
            <person name="Simon A."/>
            <person name="Yun M.H."/>
        </authorList>
    </citation>
    <scope>NUCLEOTIDE SEQUENCE</scope>
    <source>
        <strain evidence="2">20211129_DDA</strain>
        <tissue evidence="2">Liver</tissue>
    </source>
</reference>
<organism evidence="2 3">
    <name type="scientific">Pleurodeles waltl</name>
    <name type="common">Iberian ribbed newt</name>
    <dbReference type="NCBI Taxonomy" id="8319"/>
    <lineage>
        <taxon>Eukaryota</taxon>
        <taxon>Metazoa</taxon>
        <taxon>Chordata</taxon>
        <taxon>Craniata</taxon>
        <taxon>Vertebrata</taxon>
        <taxon>Euteleostomi</taxon>
        <taxon>Amphibia</taxon>
        <taxon>Batrachia</taxon>
        <taxon>Caudata</taxon>
        <taxon>Salamandroidea</taxon>
        <taxon>Salamandridae</taxon>
        <taxon>Pleurodelinae</taxon>
        <taxon>Pleurodeles</taxon>
    </lineage>
</organism>
<dbReference type="Proteomes" id="UP001066276">
    <property type="component" value="Chromosome 10"/>
</dbReference>
<feature type="region of interest" description="Disordered" evidence="1">
    <location>
        <begin position="1"/>
        <end position="79"/>
    </location>
</feature>
<dbReference type="AlphaFoldDB" id="A0AAV7M440"/>